<dbReference type="PROSITE" id="PS51918">
    <property type="entry name" value="RADICAL_SAM"/>
    <property type="match status" value="1"/>
</dbReference>
<dbReference type="SFLD" id="SFLDG01082">
    <property type="entry name" value="B12-binding_domain_containing"/>
    <property type="match status" value="1"/>
</dbReference>
<dbReference type="SFLD" id="SFLDG01065">
    <property type="entry name" value="anaerobic_coproporphyrinogen-I"/>
    <property type="match status" value="1"/>
</dbReference>
<keyword evidence="2" id="KW-0949">S-adenosyl-L-methionine</keyword>
<keyword evidence="2" id="KW-0004">4Fe-4S</keyword>
<comment type="caution">
    <text evidence="4">The sequence shown here is derived from an EMBL/GenBank/DDBJ whole genome shotgun (WGS) entry which is preliminary data.</text>
</comment>
<dbReference type="Gene3D" id="3.30.750.200">
    <property type="match status" value="1"/>
</dbReference>
<dbReference type="Proteomes" id="UP001138768">
    <property type="component" value="Unassembled WGS sequence"/>
</dbReference>
<dbReference type="SFLD" id="SFLDF00288">
    <property type="entry name" value="HemN-like__clustered_with_nucl"/>
    <property type="match status" value="1"/>
</dbReference>
<dbReference type="CDD" id="cd01335">
    <property type="entry name" value="Radical_SAM"/>
    <property type="match status" value="1"/>
</dbReference>
<name>A0A9X1B4A0_9GAMM</name>
<dbReference type="InterPro" id="IPR004559">
    <property type="entry name" value="HemW-like"/>
</dbReference>
<dbReference type="InterPro" id="IPR007197">
    <property type="entry name" value="rSAM"/>
</dbReference>
<dbReference type="PANTHER" id="PTHR13932">
    <property type="entry name" value="COPROPORPHYRINIGEN III OXIDASE"/>
    <property type="match status" value="1"/>
</dbReference>
<dbReference type="RefSeq" id="WP_200242295.1">
    <property type="nucleotide sequence ID" value="NZ_NRRY01000011.1"/>
</dbReference>
<keyword evidence="2" id="KW-0349">Heme</keyword>
<keyword evidence="2" id="KW-0963">Cytoplasm</keyword>
<evidence type="ECO:0000256" key="1">
    <source>
        <dbReference type="ARBA" id="ARBA00006100"/>
    </source>
</evidence>
<reference evidence="4 5" key="1">
    <citation type="journal article" date="2020" name="Microorganisms">
        <title>Osmotic Adaptation and Compatible Solute Biosynthesis of Phototrophic Bacteria as Revealed from Genome Analyses.</title>
        <authorList>
            <person name="Imhoff J.F."/>
            <person name="Rahn T."/>
            <person name="Kunzel S."/>
            <person name="Keller A."/>
            <person name="Neulinger S.C."/>
        </authorList>
    </citation>
    <scope>NUCLEOTIDE SEQUENCE [LARGE SCALE GENOMIC DNA]</scope>
    <source>
        <strain evidence="4 5">DSM 25653</strain>
    </source>
</reference>
<keyword evidence="2" id="KW-0408">Iron</keyword>
<dbReference type="SUPFAM" id="SSF102114">
    <property type="entry name" value="Radical SAM enzymes"/>
    <property type="match status" value="1"/>
</dbReference>
<dbReference type="GO" id="GO:0046872">
    <property type="term" value="F:metal ion binding"/>
    <property type="evidence" value="ECO:0007669"/>
    <property type="project" value="UniProtKB-UniRule"/>
</dbReference>
<accession>A0A9X1B4A0</accession>
<protein>
    <recommendedName>
        <fullName evidence="2">Heme chaperone HemW</fullName>
    </recommendedName>
</protein>
<dbReference type="Pfam" id="PF04055">
    <property type="entry name" value="Radical_SAM"/>
    <property type="match status" value="1"/>
</dbReference>
<dbReference type="PANTHER" id="PTHR13932:SF5">
    <property type="entry name" value="RADICAL S-ADENOSYL METHIONINE DOMAIN-CONTAINING PROTEIN 1, MITOCHONDRIAL"/>
    <property type="match status" value="1"/>
</dbReference>
<dbReference type="InterPro" id="IPR034505">
    <property type="entry name" value="Coproporphyrinogen-III_oxidase"/>
</dbReference>
<evidence type="ECO:0000313" key="4">
    <source>
        <dbReference type="EMBL" id="MBK1618541.1"/>
    </source>
</evidence>
<dbReference type="EMBL" id="NRRY01000011">
    <property type="protein sequence ID" value="MBK1618541.1"/>
    <property type="molecule type" value="Genomic_DNA"/>
</dbReference>
<evidence type="ECO:0000256" key="2">
    <source>
        <dbReference type="RuleBase" id="RU364116"/>
    </source>
</evidence>
<comment type="subcellular location">
    <subcellularLocation>
        <location evidence="2">Cytoplasm</location>
    </subcellularLocation>
</comment>
<comment type="similarity">
    <text evidence="1">Belongs to the anaerobic coproporphyrinogen-III oxidase family. HemW subfamily.</text>
</comment>
<keyword evidence="5" id="KW-1185">Reference proteome</keyword>
<sequence>MSRDSGCAFDAPPPLALYVHMPWCVRKCPYCDFNSHAVQGEIPEAAYIDALLSDLDAECRRLAAGPIRPLISIFIGGGTPSLFSGLAIRRLLDGVRARFVLAPDAEITLEANPGTVDQAHFAGYVEAGVNRLSIGVQSLSADALERLGRIHTPDAARRAVAAARAAGITNINLDLMFALPGQDLAAARDDLERLIALEPTHLSYYELTLEPNTAFYQQPPTLPDLDLADAIQQQGFALLAAAGFERYEISAFAQPGYRCRHNLNYWRFGDYLGIGAGAHGKLSAANPGTVERRTKHRHPDAYLNACQNVALGVSWSAYLDAYQSANAPTSQAIDLGANDPTSSVRTLSEQDLIEEFALNAFRMVDGFTSADFELGAGLRATALEPGLRAASELELVSSRMDTGNQILIRPTARGLAFLNDLVACFAGPD</sequence>
<dbReference type="InterPro" id="IPR058240">
    <property type="entry name" value="rSAM_sf"/>
</dbReference>
<dbReference type="GO" id="GO:0051539">
    <property type="term" value="F:4 iron, 4 sulfur cluster binding"/>
    <property type="evidence" value="ECO:0007669"/>
    <property type="project" value="UniProtKB-UniRule"/>
</dbReference>
<dbReference type="AlphaFoldDB" id="A0A9X1B4A0"/>
<evidence type="ECO:0000259" key="3">
    <source>
        <dbReference type="PROSITE" id="PS51918"/>
    </source>
</evidence>
<dbReference type="SFLD" id="SFLDF00562">
    <property type="entry name" value="HemN-like__clustered_with_heat"/>
    <property type="match status" value="1"/>
</dbReference>
<organism evidence="4 5">
    <name type="scientific">Lamprobacter modestohalophilus</name>
    <dbReference type="NCBI Taxonomy" id="1064514"/>
    <lineage>
        <taxon>Bacteria</taxon>
        <taxon>Pseudomonadati</taxon>
        <taxon>Pseudomonadota</taxon>
        <taxon>Gammaproteobacteria</taxon>
        <taxon>Chromatiales</taxon>
        <taxon>Chromatiaceae</taxon>
        <taxon>Lamprobacter</taxon>
    </lineage>
</organism>
<dbReference type="NCBIfam" id="TIGR00539">
    <property type="entry name" value="hemN_rel"/>
    <property type="match status" value="1"/>
</dbReference>
<keyword evidence="2" id="KW-0143">Chaperone</keyword>
<comment type="function">
    <text evidence="2">Probably acts as a heme chaperone, transferring heme to an unknown acceptor. Binds one molecule of heme per monomer, possibly covalently. Binds 1 [4Fe-4S] cluster. The cluster is coordinated with 3 cysteines and an exchangeable S-adenosyl-L-methionine.</text>
</comment>
<dbReference type="SFLD" id="SFLDS00029">
    <property type="entry name" value="Radical_SAM"/>
    <property type="match status" value="1"/>
</dbReference>
<feature type="domain" description="Radical SAM core" evidence="3">
    <location>
        <begin position="9"/>
        <end position="245"/>
    </location>
</feature>
<dbReference type="InterPro" id="IPR006638">
    <property type="entry name" value="Elp3/MiaA/NifB-like_rSAM"/>
</dbReference>
<dbReference type="GO" id="GO:0006779">
    <property type="term" value="P:porphyrin-containing compound biosynthetic process"/>
    <property type="evidence" value="ECO:0007669"/>
    <property type="project" value="InterPro"/>
</dbReference>
<evidence type="ECO:0000313" key="5">
    <source>
        <dbReference type="Proteomes" id="UP001138768"/>
    </source>
</evidence>
<gene>
    <name evidence="4" type="ORF">CKO42_08830</name>
</gene>
<keyword evidence="2" id="KW-0411">Iron-sulfur</keyword>
<proteinExistence type="inferred from homology"/>
<keyword evidence="2" id="KW-0479">Metal-binding</keyword>
<dbReference type="SMART" id="SM00729">
    <property type="entry name" value="Elp3"/>
    <property type="match status" value="1"/>
</dbReference>
<dbReference type="GO" id="GO:0004109">
    <property type="term" value="F:coproporphyrinogen oxidase activity"/>
    <property type="evidence" value="ECO:0007669"/>
    <property type="project" value="InterPro"/>
</dbReference>
<dbReference type="GO" id="GO:0005737">
    <property type="term" value="C:cytoplasm"/>
    <property type="evidence" value="ECO:0007669"/>
    <property type="project" value="UniProtKB-SubCell"/>
</dbReference>